<evidence type="ECO:0000313" key="1">
    <source>
        <dbReference type="EMBL" id="CDW39888.1"/>
    </source>
</evidence>
<name>A0A0K2UNS7_LEPSM</name>
<protein>
    <submittedName>
        <fullName evidence="1">Uncharacterized protein</fullName>
    </submittedName>
</protein>
<feature type="non-terminal residue" evidence="1">
    <location>
        <position position="1"/>
    </location>
</feature>
<reference evidence="1" key="1">
    <citation type="submission" date="2014-05" db="EMBL/GenBank/DDBJ databases">
        <authorList>
            <person name="Chronopoulou M."/>
        </authorList>
    </citation>
    <scope>NUCLEOTIDE SEQUENCE</scope>
    <source>
        <tissue evidence="1">Whole organism</tissue>
    </source>
</reference>
<dbReference type="AlphaFoldDB" id="A0A0K2UNS7"/>
<dbReference type="EMBL" id="HACA01022527">
    <property type="protein sequence ID" value="CDW39888.1"/>
    <property type="molecule type" value="Transcribed_RNA"/>
</dbReference>
<organism evidence="1">
    <name type="scientific">Lepeophtheirus salmonis</name>
    <name type="common">Salmon louse</name>
    <name type="synonym">Caligus salmonis</name>
    <dbReference type="NCBI Taxonomy" id="72036"/>
    <lineage>
        <taxon>Eukaryota</taxon>
        <taxon>Metazoa</taxon>
        <taxon>Ecdysozoa</taxon>
        <taxon>Arthropoda</taxon>
        <taxon>Crustacea</taxon>
        <taxon>Multicrustacea</taxon>
        <taxon>Hexanauplia</taxon>
        <taxon>Copepoda</taxon>
        <taxon>Siphonostomatoida</taxon>
        <taxon>Caligidae</taxon>
        <taxon>Lepeophtheirus</taxon>
    </lineage>
</organism>
<accession>A0A0K2UNS7</accession>
<sequence length="76" mass="8975">KRYQTQIHKRQKLRTGTRLWPKREKFGILLLVFLLTLKEGTFFFTQDQQGCEGEVQLLIVILIRDNTILLLKITSS</sequence>
<proteinExistence type="predicted"/>